<evidence type="ECO:0000256" key="10">
    <source>
        <dbReference type="ARBA" id="ARBA00043193"/>
    </source>
</evidence>
<name>A0ABM1A3J2_APLCA</name>
<evidence type="ECO:0000256" key="3">
    <source>
        <dbReference type="ARBA" id="ARBA00022801"/>
    </source>
</evidence>
<dbReference type="Gene3D" id="1.10.4080.10">
    <property type="entry name" value="ADP-ribosylation/Crystallin J1"/>
    <property type="match status" value="1"/>
</dbReference>
<evidence type="ECO:0000256" key="4">
    <source>
        <dbReference type="ARBA" id="ARBA00041057"/>
    </source>
</evidence>
<evidence type="ECO:0000256" key="1">
    <source>
        <dbReference type="ARBA" id="ARBA00010702"/>
    </source>
</evidence>
<dbReference type="EC" id="3.2.1.143" evidence="2"/>
<evidence type="ECO:0000256" key="9">
    <source>
        <dbReference type="ARBA" id="ARBA00043187"/>
    </source>
</evidence>
<evidence type="ECO:0000256" key="11">
    <source>
        <dbReference type="ARBA" id="ARBA00049015"/>
    </source>
</evidence>
<organism evidence="12 13">
    <name type="scientific">Aplysia californica</name>
    <name type="common">California sea hare</name>
    <dbReference type="NCBI Taxonomy" id="6500"/>
    <lineage>
        <taxon>Eukaryota</taxon>
        <taxon>Metazoa</taxon>
        <taxon>Spiralia</taxon>
        <taxon>Lophotrochozoa</taxon>
        <taxon>Mollusca</taxon>
        <taxon>Gastropoda</taxon>
        <taxon>Heterobranchia</taxon>
        <taxon>Euthyneura</taxon>
        <taxon>Tectipleura</taxon>
        <taxon>Aplysiida</taxon>
        <taxon>Aplysioidea</taxon>
        <taxon>Aplysiidae</taxon>
        <taxon>Aplysia</taxon>
    </lineage>
</organism>
<dbReference type="InterPro" id="IPR050792">
    <property type="entry name" value="ADP-ribosylglycohydrolase"/>
</dbReference>
<dbReference type="PANTHER" id="PTHR16222">
    <property type="entry name" value="ADP-RIBOSYLGLYCOHYDROLASE"/>
    <property type="match status" value="1"/>
</dbReference>
<proteinExistence type="inferred from homology"/>
<evidence type="ECO:0000256" key="8">
    <source>
        <dbReference type="ARBA" id="ARBA00042850"/>
    </source>
</evidence>
<keyword evidence="12" id="KW-1185">Reference proteome</keyword>
<comment type="similarity">
    <text evidence="1">Belongs to the ADP-ribosylglycohydrolase family.</text>
</comment>
<dbReference type="PANTHER" id="PTHR16222:SF24">
    <property type="entry name" value="ADP-RIBOSYLHYDROLASE ARH3"/>
    <property type="match status" value="1"/>
</dbReference>
<dbReference type="InterPro" id="IPR005502">
    <property type="entry name" value="Ribosyl_crysJ1"/>
</dbReference>
<evidence type="ECO:0000313" key="12">
    <source>
        <dbReference type="Proteomes" id="UP000694888"/>
    </source>
</evidence>
<gene>
    <name evidence="13" type="primary">LOC101852067</name>
</gene>
<evidence type="ECO:0000313" key="13">
    <source>
        <dbReference type="RefSeq" id="XP_012940108.2"/>
    </source>
</evidence>
<sequence length="422" mass="46274">MTSVRWANPSTALRANDFIGDFGARVRETDHWAEVVAIVDVQKKARIFCNMSLSRFKGSLIGAVVADCIGALFEGIRVVRLKDVLGVVEHKIEKARKIQKESGTRPADVYGLQFTDDTAMARSVAASLIEKDKLDARDLAHRFAEEFRSEPDRGYGGNVVTVLKALRDPDIEDVFKPASEQFDGSGSYGNGGAMRISPAPLFTFFDNDITKLESLTDSITRLTHTNPLAIHGAMLEVFAIDEIMRMSQGQSIDVNKFLDSLIAKMKPIEEKSNDCSEPLAKKVVPKRPLDADPTPYCAKLEKIKEFAFKEDLNASEVEAVLGNDVSALGSVPAAILSFVRQAVTPDPNMEGRNEFERTVLYAISLGGDTDTIATMAAAIAGALYGAEQIPESWQYYCEGVADAETFAEKFFQRGQVQKVAQD</sequence>
<dbReference type="GeneID" id="101852067"/>
<dbReference type="RefSeq" id="XP_012940108.2">
    <property type="nucleotide sequence ID" value="XM_013084654.2"/>
</dbReference>
<dbReference type="SUPFAM" id="SSF101478">
    <property type="entry name" value="ADP-ribosylglycohydrolase"/>
    <property type="match status" value="1"/>
</dbReference>
<dbReference type="InterPro" id="IPR036705">
    <property type="entry name" value="Ribosyl_crysJ1_sf"/>
</dbReference>
<keyword evidence="3" id="KW-0378">Hydrolase</keyword>
<dbReference type="Proteomes" id="UP000694888">
    <property type="component" value="Unplaced"/>
</dbReference>
<protein>
    <recommendedName>
        <fullName evidence="4">ADP-ribosylhydrolase ARH3</fullName>
        <ecNumber evidence="2">3.2.1.143</ecNumber>
    </recommendedName>
    <alternativeName>
        <fullName evidence="5">ADP-ribose glycohydrolase ARH3</fullName>
    </alternativeName>
    <alternativeName>
        <fullName evidence="6">ADP-ribosylhydrolase 3</fullName>
    </alternativeName>
    <alternativeName>
        <fullName evidence="9">O-acetyl-ADP-ribose deacetylase ARH3</fullName>
    </alternativeName>
    <alternativeName>
        <fullName evidence="10">Poly(ADP-ribose) glycohydrolase ARH3</fullName>
    </alternativeName>
    <alternativeName>
        <fullName evidence="8">[Protein ADP-ribosylarginine] hydrolase-like protein 2</fullName>
    </alternativeName>
    <alternativeName>
        <fullName evidence="7">[Protein ADP-ribosylserine] hydrolase</fullName>
    </alternativeName>
</protein>
<dbReference type="Pfam" id="PF03747">
    <property type="entry name" value="ADP_ribosyl_GH"/>
    <property type="match status" value="1"/>
</dbReference>
<evidence type="ECO:0000256" key="5">
    <source>
        <dbReference type="ARBA" id="ARBA00042398"/>
    </source>
</evidence>
<evidence type="ECO:0000256" key="2">
    <source>
        <dbReference type="ARBA" id="ARBA00012255"/>
    </source>
</evidence>
<reference evidence="13" key="1">
    <citation type="submission" date="2025-08" db="UniProtKB">
        <authorList>
            <consortium name="RefSeq"/>
        </authorList>
    </citation>
    <scope>IDENTIFICATION</scope>
</reference>
<evidence type="ECO:0000256" key="6">
    <source>
        <dbReference type="ARBA" id="ARBA00042471"/>
    </source>
</evidence>
<comment type="catalytic activity">
    <reaction evidence="11">
        <text>alpha-NAD(+) + H2O = ADP-D-ribose + nicotinamide + H(+)</text>
        <dbReference type="Rhea" id="RHEA:68792"/>
        <dbReference type="ChEBI" id="CHEBI:15377"/>
        <dbReference type="ChEBI" id="CHEBI:15378"/>
        <dbReference type="ChEBI" id="CHEBI:17154"/>
        <dbReference type="ChEBI" id="CHEBI:57967"/>
        <dbReference type="ChEBI" id="CHEBI:77017"/>
    </reaction>
</comment>
<accession>A0ABM1A3J2</accession>
<evidence type="ECO:0000256" key="7">
    <source>
        <dbReference type="ARBA" id="ARBA00042722"/>
    </source>
</evidence>